<accession>A0A367LIX5</accession>
<dbReference type="Proteomes" id="UP000253664">
    <property type="component" value="Unassembled WGS sequence"/>
</dbReference>
<evidence type="ECO:0000313" key="2">
    <source>
        <dbReference type="EMBL" id="RCI14369.1"/>
    </source>
</evidence>
<evidence type="ECO:0000313" key="3">
    <source>
        <dbReference type="Proteomes" id="UP000253664"/>
    </source>
</evidence>
<feature type="region of interest" description="Disordered" evidence="1">
    <location>
        <begin position="80"/>
        <end position="108"/>
    </location>
</feature>
<keyword evidence="3" id="KW-1185">Reference proteome</keyword>
<reference evidence="2 3" key="1">
    <citation type="journal article" date="2015" name="BMC Genomics">
        <title>Insights from the genome of Ophiocordyceps polyrhachis-furcata to pathogenicity and host specificity in insect fungi.</title>
        <authorList>
            <person name="Wichadakul D."/>
            <person name="Kobmoo N."/>
            <person name="Ingsriswang S."/>
            <person name="Tangphatsornruang S."/>
            <person name="Chantasingh D."/>
            <person name="Luangsa-ard J.J."/>
            <person name="Eurwilaichitr L."/>
        </authorList>
    </citation>
    <scope>NUCLEOTIDE SEQUENCE [LARGE SCALE GENOMIC DNA]</scope>
    <source>
        <strain evidence="2 3">BCC 54312</strain>
    </source>
</reference>
<dbReference type="STRING" id="1330021.A0A367LIX5"/>
<evidence type="ECO:0000256" key="1">
    <source>
        <dbReference type="SAM" id="MobiDB-lite"/>
    </source>
</evidence>
<sequence>MDSLISLRLSYPRLSCSEDRRPNGDDDDFGAFGLILVSPADPGYGSVDESRQSTGIPTGPQRPLLCLDGDGSWDGPPTLAQEPTCRLIPRPNTRSPGTSSTSWQTPRERGSQTFWGCFGVENSDIPRVQWYGRALYDRDRFVPVRRGSPTATERYHMAGHSRALSLSDRLTIRYEREHRGHLFAMRSIRNLVLGGTAFDDGRGRLLWLGSNARLFTLTSLAARPSAQDELKRYRGRVAVALEIDRVCRILDFASNLSSLIRPAAARTPWDNGRDWPYPERYPDSPSPPRIVLPTAPFRVLDAPCLRDDYYCSILAYSATCQTLAVGLGNVLYT</sequence>
<dbReference type="InterPro" id="IPR015943">
    <property type="entry name" value="WD40/YVTN_repeat-like_dom_sf"/>
</dbReference>
<dbReference type="Gene3D" id="2.130.10.10">
    <property type="entry name" value="YVTN repeat-like/Quinoprotein amine dehydrogenase"/>
    <property type="match status" value="1"/>
</dbReference>
<gene>
    <name evidence="2" type="ORF">L249_6022</name>
</gene>
<dbReference type="AlphaFoldDB" id="A0A367LIX5"/>
<feature type="compositionally biased region" description="Polar residues" evidence="1">
    <location>
        <begin position="92"/>
        <end position="105"/>
    </location>
</feature>
<proteinExistence type="predicted"/>
<protein>
    <submittedName>
        <fullName evidence="2">Uncharacterized protein</fullName>
    </submittedName>
</protein>
<dbReference type="EMBL" id="LKCN02000004">
    <property type="protein sequence ID" value="RCI14369.1"/>
    <property type="molecule type" value="Genomic_DNA"/>
</dbReference>
<organism evidence="2 3">
    <name type="scientific">Ophiocordyceps polyrhachis-furcata BCC 54312</name>
    <dbReference type="NCBI Taxonomy" id="1330021"/>
    <lineage>
        <taxon>Eukaryota</taxon>
        <taxon>Fungi</taxon>
        <taxon>Dikarya</taxon>
        <taxon>Ascomycota</taxon>
        <taxon>Pezizomycotina</taxon>
        <taxon>Sordariomycetes</taxon>
        <taxon>Hypocreomycetidae</taxon>
        <taxon>Hypocreales</taxon>
        <taxon>Ophiocordycipitaceae</taxon>
        <taxon>Ophiocordyceps</taxon>
    </lineage>
</organism>
<comment type="caution">
    <text evidence="2">The sequence shown here is derived from an EMBL/GenBank/DDBJ whole genome shotgun (WGS) entry which is preliminary data.</text>
</comment>
<name>A0A367LIX5_9HYPO</name>
<dbReference type="OrthoDB" id="10263272at2759"/>